<dbReference type="Proteomes" id="UP000193978">
    <property type="component" value="Plasmid p1"/>
</dbReference>
<keyword evidence="2" id="KW-1185">Reference proteome</keyword>
<dbReference type="EMBL" id="CP019949">
    <property type="protein sequence ID" value="ARN83968.1"/>
    <property type="molecule type" value="Genomic_DNA"/>
</dbReference>
<proteinExistence type="predicted"/>
<dbReference type="AlphaFoldDB" id="A0A1W6N2B9"/>
<dbReference type="KEGG" id="mbry:B1812_22110"/>
<reference evidence="1 2" key="1">
    <citation type="submission" date="2017-02" db="EMBL/GenBank/DDBJ databases">
        <authorList>
            <person name="Peterson S.W."/>
        </authorList>
    </citation>
    <scope>NUCLEOTIDE SEQUENCE [LARGE SCALE GENOMIC DNA]</scope>
    <source>
        <strain evidence="1 2">S285</strain>
        <plasmid evidence="2">Plasmid p1</plasmid>
    </source>
</reference>
<name>A0A1W6N2B9_9HYPH</name>
<evidence type="ECO:0000313" key="1">
    <source>
        <dbReference type="EMBL" id="ARN83968.1"/>
    </source>
</evidence>
<protein>
    <submittedName>
        <fullName evidence="1">Uncharacterized protein</fullName>
    </submittedName>
</protein>
<accession>A0A1W6N2B9</accession>
<sequence>MARSIDGESRFGACAEEFSPCRSASGNSSRNKIHRHGRRAALRLPASRLRRLLGRRITTAIATGTAPNDGEKKWRIFVK</sequence>
<organism evidence="1 2">
    <name type="scientific">Methylocystis bryophila</name>
    <dbReference type="NCBI Taxonomy" id="655015"/>
    <lineage>
        <taxon>Bacteria</taxon>
        <taxon>Pseudomonadati</taxon>
        <taxon>Pseudomonadota</taxon>
        <taxon>Alphaproteobacteria</taxon>
        <taxon>Hyphomicrobiales</taxon>
        <taxon>Methylocystaceae</taxon>
        <taxon>Methylocystis</taxon>
    </lineage>
</organism>
<evidence type="ECO:0000313" key="2">
    <source>
        <dbReference type="Proteomes" id="UP000193978"/>
    </source>
</evidence>
<geneLocation type="plasmid" evidence="1 2">
    <name>p1</name>
</geneLocation>
<keyword evidence="1" id="KW-0614">Plasmid</keyword>
<gene>
    <name evidence="1" type="ORF">B1812_22110</name>
</gene>